<dbReference type="SFLD" id="SFLDF00027">
    <property type="entry name" value="p-type_atpase"/>
    <property type="match status" value="1"/>
</dbReference>
<feature type="transmembrane region" description="Helical" evidence="12">
    <location>
        <begin position="391"/>
        <end position="416"/>
    </location>
</feature>
<keyword evidence="15" id="KW-1185">Reference proteome</keyword>
<sequence length="745" mass="81914">MNQNELSTYTFIISGAHCIDCTKKIETVCKKIDGIKTVLFNFNKSELTIFIIKNTNSLTEVKKILISLGYTISEVKISNNSKNNLKKIGLIFRKKIHKKLLHKIIKINNYNQNSDNQKLHLHDHSNHSEHSHWKGILILFTLLLFAFILEQFNNKFGYISFICITLYGLFPTLKKALNQIKYNYIFSVETLISISSLGAIFIGAAKEAATVIILYLIGETLESHTTNRARKSVRSLHLLLPDKSTIKKENGKIETIATNQIKIGDLIDIKPGEKLPTDGIIISGTSYIDESQLTGEPVPVFKKTSDKVSAGSYPVDGNLLVKATSTGFDNTVTQLVRLIENAQASKTRIVRNIEAFSRIYTPIILLISVLTAIIPPIIFGEDFITWIYKGLAVLLIGCPCALVISTPSAISAAITIASKLGIFIKSAASLEAIAETKQIAFDKTGTVTYGKLSIKKIVAYKYDENKILQLAASVENKFTHPIAQSIVTAANTKNIEILSVSDAKNIAGIGATANIANNSYLLCSFNYFLDLKNNHNFDEIKTLQNEGNKIVIILENKELSGVIVLIDKLKPEAPFTIKKLKTLGYNSIILTGDSKDSANILKQELQTEVLAELLPEDKMKYVRNISSQEPIIMVGDGINDAPALAAANVGIAMNSGANVAIDTAEIVIMNNNMNAIIDTIIISKKTIYNIKQNISIAIGLKMFFLIITIFANTPLWLAILADTGATLLVTLNALRLLLIKPTSVS</sequence>
<gene>
    <name evidence="14" type="ORF">DCC88_06210</name>
</gene>
<dbReference type="Pfam" id="PF00702">
    <property type="entry name" value="Hydrolase"/>
    <property type="match status" value="1"/>
</dbReference>
<dbReference type="InterPro" id="IPR044492">
    <property type="entry name" value="P_typ_ATPase_HD_dom"/>
</dbReference>
<accession>A0A369KNC2</accession>
<dbReference type="SFLD" id="SFLDS00003">
    <property type="entry name" value="Haloacid_Dehalogenase"/>
    <property type="match status" value="1"/>
</dbReference>
<dbReference type="Pfam" id="PF00403">
    <property type="entry name" value="HMA"/>
    <property type="match status" value="1"/>
</dbReference>
<evidence type="ECO:0000256" key="1">
    <source>
        <dbReference type="ARBA" id="ARBA00004141"/>
    </source>
</evidence>
<evidence type="ECO:0000256" key="8">
    <source>
        <dbReference type="ARBA" id="ARBA00022989"/>
    </source>
</evidence>
<dbReference type="Gene3D" id="3.40.50.1000">
    <property type="entry name" value="HAD superfamily/HAD-like"/>
    <property type="match status" value="1"/>
</dbReference>
<comment type="similarity">
    <text evidence="2 12">Belongs to the cation transport ATPase (P-type) (TC 3.A.3) family. Type IB subfamily.</text>
</comment>
<evidence type="ECO:0000256" key="10">
    <source>
        <dbReference type="ARBA" id="ARBA00039097"/>
    </source>
</evidence>
<name>A0A369KNC2_9BACT</name>
<keyword evidence="6 12" id="KW-0067">ATP-binding</keyword>
<feature type="transmembrane region" description="Helical" evidence="12">
    <location>
        <begin position="717"/>
        <end position="738"/>
    </location>
</feature>
<comment type="catalytic activity">
    <reaction evidence="11">
        <text>Zn(2+)(in) + ATP + H2O = Zn(2+)(out) + ADP + phosphate + H(+)</text>
        <dbReference type="Rhea" id="RHEA:20621"/>
        <dbReference type="ChEBI" id="CHEBI:15377"/>
        <dbReference type="ChEBI" id="CHEBI:15378"/>
        <dbReference type="ChEBI" id="CHEBI:29105"/>
        <dbReference type="ChEBI" id="CHEBI:30616"/>
        <dbReference type="ChEBI" id="CHEBI:43474"/>
        <dbReference type="ChEBI" id="CHEBI:456216"/>
        <dbReference type="EC" id="7.2.2.12"/>
    </reaction>
</comment>
<evidence type="ECO:0000259" key="13">
    <source>
        <dbReference type="PROSITE" id="PS50846"/>
    </source>
</evidence>
<feature type="transmembrane region" description="Helical" evidence="12">
    <location>
        <begin position="131"/>
        <end position="149"/>
    </location>
</feature>
<dbReference type="InterPro" id="IPR006121">
    <property type="entry name" value="HMA_dom"/>
</dbReference>
<dbReference type="PROSITE" id="PS00154">
    <property type="entry name" value="ATPASE_E1_E2"/>
    <property type="match status" value="1"/>
</dbReference>
<dbReference type="PROSITE" id="PS50846">
    <property type="entry name" value="HMA_2"/>
    <property type="match status" value="1"/>
</dbReference>
<dbReference type="GO" id="GO:0005524">
    <property type="term" value="F:ATP binding"/>
    <property type="evidence" value="ECO:0007669"/>
    <property type="project" value="UniProtKB-UniRule"/>
</dbReference>
<feature type="transmembrane region" description="Helical" evidence="12">
    <location>
        <begin position="359"/>
        <end position="379"/>
    </location>
</feature>
<keyword evidence="7" id="KW-1278">Translocase</keyword>
<proteinExistence type="inferred from homology"/>
<feature type="domain" description="HMA" evidence="13">
    <location>
        <begin position="7"/>
        <end position="73"/>
    </location>
</feature>
<evidence type="ECO:0000256" key="9">
    <source>
        <dbReference type="ARBA" id="ARBA00023136"/>
    </source>
</evidence>
<dbReference type="AlphaFoldDB" id="A0A369KNC2"/>
<dbReference type="SUPFAM" id="SSF56784">
    <property type="entry name" value="HAD-like"/>
    <property type="match status" value="1"/>
</dbReference>
<dbReference type="SUPFAM" id="SSF55008">
    <property type="entry name" value="HMA, heavy metal-associated domain"/>
    <property type="match status" value="1"/>
</dbReference>
<dbReference type="InterPro" id="IPR023214">
    <property type="entry name" value="HAD_sf"/>
</dbReference>
<dbReference type="InterPro" id="IPR023298">
    <property type="entry name" value="ATPase_P-typ_TM_dom_sf"/>
</dbReference>
<dbReference type="InterPro" id="IPR051014">
    <property type="entry name" value="Cation_Transport_ATPase_IB"/>
</dbReference>
<dbReference type="GO" id="GO:0046872">
    <property type="term" value="F:metal ion binding"/>
    <property type="evidence" value="ECO:0007669"/>
    <property type="project" value="UniProtKB-KW"/>
</dbReference>
<dbReference type="PANTHER" id="PTHR48085">
    <property type="entry name" value="CADMIUM/ZINC-TRANSPORTING ATPASE HMA2-RELATED"/>
    <property type="match status" value="1"/>
</dbReference>
<feature type="transmembrane region" description="Helical" evidence="12">
    <location>
        <begin position="156"/>
        <end position="173"/>
    </location>
</feature>
<dbReference type="EC" id="7.2.2.12" evidence="10"/>
<comment type="subcellular location">
    <subcellularLocation>
        <location evidence="12">Cell membrane</location>
    </subcellularLocation>
    <subcellularLocation>
        <location evidence="1">Membrane</location>
        <topology evidence="1">Multi-pass membrane protein</topology>
    </subcellularLocation>
</comment>
<keyword evidence="4 12" id="KW-0479">Metal-binding</keyword>
<dbReference type="PRINTS" id="PR00119">
    <property type="entry name" value="CATATPASE"/>
</dbReference>
<organism evidence="14 15">
    <name type="scientific">Spirobacillus cienkowskii</name>
    <dbReference type="NCBI Taxonomy" id="495820"/>
    <lineage>
        <taxon>Bacteria</taxon>
        <taxon>Pseudomonadati</taxon>
        <taxon>Bdellovibrionota</taxon>
        <taxon>Oligoflexia</taxon>
        <taxon>Silvanigrellales</taxon>
        <taxon>Spirobacillus</taxon>
    </lineage>
</organism>
<feature type="transmembrane region" description="Helical" evidence="12">
    <location>
        <begin position="694"/>
        <end position="711"/>
    </location>
</feature>
<evidence type="ECO:0000256" key="11">
    <source>
        <dbReference type="ARBA" id="ARBA00047308"/>
    </source>
</evidence>
<dbReference type="InterPro" id="IPR018303">
    <property type="entry name" value="ATPase_P-typ_P_site"/>
</dbReference>
<comment type="caution">
    <text evidence="14">The sequence shown here is derived from an EMBL/GenBank/DDBJ whole genome shotgun (WGS) entry which is preliminary data.</text>
</comment>
<dbReference type="CDD" id="cd00371">
    <property type="entry name" value="HMA"/>
    <property type="match status" value="1"/>
</dbReference>
<dbReference type="InterPro" id="IPR023299">
    <property type="entry name" value="ATPase_P-typ_cyto_dom_N"/>
</dbReference>
<dbReference type="EMBL" id="QOVW01000065">
    <property type="protein sequence ID" value="RDB36169.1"/>
    <property type="molecule type" value="Genomic_DNA"/>
</dbReference>
<dbReference type="GO" id="GO:0016887">
    <property type="term" value="F:ATP hydrolysis activity"/>
    <property type="evidence" value="ECO:0007669"/>
    <property type="project" value="InterPro"/>
</dbReference>
<dbReference type="InterPro" id="IPR001757">
    <property type="entry name" value="P_typ_ATPase"/>
</dbReference>
<dbReference type="InterPro" id="IPR036163">
    <property type="entry name" value="HMA_dom_sf"/>
</dbReference>
<dbReference type="PANTHER" id="PTHR48085:SF5">
    <property type="entry name" value="CADMIUM_ZINC-TRANSPORTING ATPASE HMA4-RELATED"/>
    <property type="match status" value="1"/>
</dbReference>
<dbReference type="GO" id="GO:0005886">
    <property type="term" value="C:plasma membrane"/>
    <property type="evidence" value="ECO:0007669"/>
    <property type="project" value="UniProtKB-SubCell"/>
</dbReference>
<dbReference type="SUPFAM" id="SSF81665">
    <property type="entry name" value="Calcium ATPase, transmembrane domain M"/>
    <property type="match status" value="1"/>
</dbReference>
<dbReference type="InterPro" id="IPR059000">
    <property type="entry name" value="ATPase_P-type_domA"/>
</dbReference>
<evidence type="ECO:0000256" key="12">
    <source>
        <dbReference type="RuleBase" id="RU362081"/>
    </source>
</evidence>
<dbReference type="FunFam" id="2.70.150.10:FF:000002">
    <property type="entry name" value="Copper-transporting ATPase 1, putative"/>
    <property type="match status" value="1"/>
</dbReference>
<evidence type="ECO:0000256" key="5">
    <source>
        <dbReference type="ARBA" id="ARBA00022741"/>
    </source>
</evidence>
<dbReference type="SFLD" id="SFLDG00002">
    <property type="entry name" value="C1.7:_P-type_atpase_like"/>
    <property type="match status" value="1"/>
</dbReference>
<protein>
    <recommendedName>
        <fullName evidence="10">P-type Zn(2+) transporter</fullName>
        <ecNumber evidence="10">7.2.2.12</ecNumber>
    </recommendedName>
</protein>
<dbReference type="InterPro" id="IPR027256">
    <property type="entry name" value="P-typ_ATPase_IB"/>
</dbReference>
<evidence type="ECO:0000313" key="14">
    <source>
        <dbReference type="EMBL" id="RDB36169.1"/>
    </source>
</evidence>
<dbReference type="SUPFAM" id="SSF81653">
    <property type="entry name" value="Calcium ATPase, transduction domain A"/>
    <property type="match status" value="1"/>
</dbReference>
<dbReference type="InterPro" id="IPR036412">
    <property type="entry name" value="HAD-like_sf"/>
</dbReference>
<dbReference type="GO" id="GO:0015086">
    <property type="term" value="F:cadmium ion transmembrane transporter activity"/>
    <property type="evidence" value="ECO:0007669"/>
    <property type="project" value="TreeGrafter"/>
</dbReference>
<evidence type="ECO:0000256" key="2">
    <source>
        <dbReference type="ARBA" id="ARBA00006024"/>
    </source>
</evidence>
<reference evidence="14" key="1">
    <citation type="submission" date="2018-04" db="EMBL/GenBank/DDBJ databases">
        <title>Draft genome sequence of the Candidatus Spirobacillus cienkowskii, a pathogen of freshwater Daphnia species, reconstructed from hemolymph metagenomic reads.</title>
        <authorList>
            <person name="Bresciani L."/>
            <person name="Lemos L.N."/>
            <person name="Wale N."/>
            <person name="Lin J.Y."/>
            <person name="Fernandes G.R."/>
            <person name="Duffy M.A."/>
            <person name="Rodrigues J.M."/>
        </authorList>
    </citation>
    <scope>NUCLEOTIDE SEQUENCE [LARGE SCALE GENOMIC DNA]</scope>
    <source>
        <strain evidence="14">Binning01</strain>
    </source>
</reference>
<feature type="transmembrane region" description="Helical" evidence="12">
    <location>
        <begin position="193"/>
        <end position="218"/>
    </location>
</feature>
<keyword evidence="8 12" id="KW-1133">Transmembrane helix</keyword>
<keyword evidence="5 12" id="KW-0547">Nucleotide-binding</keyword>
<evidence type="ECO:0000256" key="4">
    <source>
        <dbReference type="ARBA" id="ARBA00022723"/>
    </source>
</evidence>
<dbReference type="GO" id="GO:0016463">
    <property type="term" value="F:P-type zinc transporter activity"/>
    <property type="evidence" value="ECO:0007669"/>
    <property type="project" value="UniProtKB-EC"/>
</dbReference>
<dbReference type="NCBIfam" id="TIGR01525">
    <property type="entry name" value="ATPase-IB_hvy"/>
    <property type="match status" value="1"/>
</dbReference>
<evidence type="ECO:0000256" key="7">
    <source>
        <dbReference type="ARBA" id="ARBA00022967"/>
    </source>
</evidence>
<dbReference type="NCBIfam" id="TIGR01494">
    <property type="entry name" value="ATPase_P-type"/>
    <property type="match status" value="1"/>
</dbReference>
<dbReference type="InterPro" id="IPR008250">
    <property type="entry name" value="ATPase_P-typ_transduc_dom_A_sf"/>
</dbReference>
<keyword evidence="3 12" id="KW-0812">Transmembrane</keyword>
<evidence type="ECO:0000256" key="6">
    <source>
        <dbReference type="ARBA" id="ARBA00022840"/>
    </source>
</evidence>
<dbReference type="Gene3D" id="3.40.1110.10">
    <property type="entry name" value="Calcium-transporting ATPase, cytoplasmic domain N"/>
    <property type="match status" value="1"/>
</dbReference>
<evidence type="ECO:0000256" key="3">
    <source>
        <dbReference type="ARBA" id="ARBA00022692"/>
    </source>
</evidence>
<dbReference type="Gene3D" id="2.70.150.10">
    <property type="entry name" value="Calcium-transporting ATPase, cytoplasmic transduction domain A"/>
    <property type="match status" value="1"/>
</dbReference>
<dbReference type="Pfam" id="PF00122">
    <property type="entry name" value="E1-E2_ATPase"/>
    <property type="match status" value="1"/>
</dbReference>
<keyword evidence="12" id="KW-1003">Cell membrane</keyword>
<dbReference type="Gene3D" id="3.30.70.100">
    <property type="match status" value="1"/>
</dbReference>
<evidence type="ECO:0000313" key="15">
    <source>
        <dbReference type="Proteomes" id="UP000253934"/>
    </source>
</evidence>
<keyword evidence="9 12" id="KW-0472">Membrane</keyword>
<dbReference type="Proteomes" id="UP000253934">
    <property type="component" value="Unassembled WGS sequence"/>
</dbReference>